<evidence type="ECO:0000313" key="2">
    <source>
        <dbReference type="EMBL" id="KAJ7354092.1"/>
    </source>
</evidence>
<sequence length="221" mass="24878">MVDLDVHSPPHERFDEYGYMSDSDFDTDTEEEIDGSLQENIASSNGNVTGSESQLTEPVPSLLLPPGPLPAPHAPRRMGRAVVVKGYAFQTWYAFLYYLYTKRIVFRSLNSSTPPGTSAIPECSAKSMYKLADAFALEDLKSLAFSSLKSQLSPQNIVREVFSTFTSFYPEIQDIEVEFLLRHIPNLTQDVDEILRSICDGMRPHCVNALKKIVFERRSES</sequence>
<dbReference type="Gene3D" id="3.30.710.10">
    <property type="entry name" value="Potassium Channel Kv1.1, Chain A"/>
    <property type="match status" value="1"/>
</dbReference>
<proteinExistence type="predicted"/>
<dbReference type="EMBL" id="JARIHO010000010">
    <property type="protein sequence ID" value="KAJ7354092.1"/>
    <property type="molecule type" value="Genomic_DNA"/>
</dbReference>
<evidence type="ECO:0000313" key="3">
    <source>
        <dbReference type="Proteomes" id="UP001218218"/>
    </source>
</evidence>
<comment type="caution">
    <text evidence="2">The sequence shown here is derived from an EMBL/GenBank/DDBJ whole genome shotgun (WGS) entry which is preliminary data.</text>
</comment>
<dbReference type="Proteomes" id="UP001218218">
    <property type="component" value="Unassembled WGS sequence"/>
</dbReference>
<organism evidence="2 3">
    <name type="scientific">Mycena albidolilacea</name>
    <dbReference type="NCBI Taxonomy" id="1033008"/>
    <lineage>
        <taxon>Eukaryota</taxon>
        <taxon>Fungi</taxon>
        <taxon>Dikarya</taxon>
        <taxon>Basidiomycota</taxon>
        <taxon>Agaricomycotina</taxon>
        <taxon>Agaricomycetes</taxon>
        <taxon>Agaricomycetidae</taxon>
        <taxon>Agaricales</taxon>
        <taxon>Marasmiineae</taxon>
        <taxon>Mycenaceae</taxon>
        <taxon>Mycena</taxon>
    </lineage>
</organism>
<dbReference type="InterPro" id="IPR011333">
    <property type="entry name" value="SKP1/BTB/POZ_sf"/>
</dbReference>
<accession>A0AAD7AB44</accession>
<evidence type="ECO:0000256" key="1">
    <source>
        <dbReference type="SAM" id="MobiDB-lite"/>
    </source>
</evidence>
<feature type="compositionally biased region" description="Polar residues" evidence="1">
    <location>
        <begin position="41"/>
        <end position="56"/>
    </location>
</feature>
<keyword evidence="3" id="KW-1185">Reference proteome</keyword>
<protein>
    <submittedName>
        <fullName evidence="2">Uncharacterized protein</fullName>
    </submittedName>
</protein>
<reference evidence="2" key="1">
    <citation type="submission" date="2023-03" db="EMBL/GenBank/DDBJ databases">
        <title>Massive genome expansion in bonnet fungi (Mycena s.s.) driven by repeated elements and novel gene families across ecological guilds.</title>
        <authorList>
            <consortium name="Lawrence Berkeley National Laboratory"/>
            <person name="Harder C.B."/>
            <person name="Miyauchi S."/>
            <person name="Viragh M."/>
            <person name="Kuo A."/>
            <person name="Thoen E."/>
            <person name="Andreopoulos B."/>
            <person name="Lu D."/>
            <person name="Skrede I."/>
            <person name="Drula E."/>
            <person name="Henrissat B."/>
            <person name="Morin E."/>
            <person name="Kohler A."/>
            <person name="Barry K."/>
            <person name="LaButti K."/>
            <person name="Morin E."/>
            <person name="Salamov A."/>
            <person name="Lipzen A."/>
            <person name="Mereny Z."/>
            <person name="Hegedus B."/>
            <person name="Baldrian P."/>
            <person name="Stursova M."/>
            <person name="Weitz H."/>
            <person name="Taylor A."/>
            <person name="Grigoriev I.V."/>
            <person name="Nagy L.G."/>
            <person name="Martin F."/>
            <person name="Kauserud H."/>
        </authorList>
    </citation>
    <scope>NUCLEOTIDE SEQUENCE</scope>
    <source>
        <strain evidence="2">CBHHK002</strain>
    </source>
</reference>
<feature type="region of interest" description="Disordered" evidence="1">
    <location>
        <begin position="41"/>
        <end position="63"/>
    </location>
</feature>
<gene>
    <name evidence="2" type="ORF">DFH08DRAFT_854215</name>
</gene>
<dbReference type="AlphaFoldDB" id="A0AAD7AB44"/>
<name>A0AAD7AB44_9AGAR</name>